<comment type="subcellular location">
    <subcellularLocation>
        <location evidence="1 12">Golgi apparatus membrane</location>
        <topology evidence="1 12">Single-pass type II membrane protein</topology>
    </subcellularLocation>
</comment>
<evidence type="ECO:0000256" key="11">
    <source>
        <dbReference type="ARBA" id="ARBA00023211"/>
    </source>
</evidence>
<dbReference type="EMBL" id="JAHRHJ020000003">
    <property type="protein sequence ID" value="KAH9323028.1"/>
    <property type="molecule type" value="Genomic_DNA"/>
</dbReference>
<keyword evidence="5" id="KW-0808">Transferase</keyword>
<dbReference type="Pfam" id="PF01762">
    <property type="entry name" value="Galactosyl_T"/>
    <property type="match status" value="1"/>
</dbReference>
<evidence type="ECO:0000256" key="7">
    <source>
        <dbReference type="ARBA" id="ARBA00022968"/>
    </source>
</evidence>
<reference evidence="13 14" key="1">
    <citation type="journal article" date="2021" name="Nat. Plants">
        <title>The Taxus genome provides insights into paclitaxel biosynthesis.</title>
        <authorList>
            <person name="Xiong X."/>
            <person name="Gou J."/>
            <person name="Liao Q."/>
            <person name="Li Y."/>
            <person name="Zhou Q."/>
            <person name="Bi G."/>
            <person name="Li C."/>
            <person name="Du R."/>
            <person name="Wang X."/>
            <person name="Sun T."/>
            <person name="Guo L."/>
            <person name="Liang H."/>
            <person name="Lu P."/>
            <person name="Wu Y."/>
            <person name="Zhang Z."/>
            <person name="Ro D.K."/>
            <person name="Shang Y."/>
            <person name="Huang S."/>
            <person name="Yan J."/>
        </authorList>
    </citation>
    <scope>NUCLEOTIDE SEQUENCE [LARGE SCALE GENOMIC DNA]</scope>
    <source>
        <strain evidence="13">Ta-2019</strain>
    </source>
</reference>
<evidence type="ECO:0000256" key="3">
    <source>
        <dbReference type="ARBA" id="ARBA00008661"/>
    </source>
</evidence>
<evidence type="ECO:0000313" key="13">
    <source>
        <dbReference type="EMBL" id="KAH9323028.1"/>
    </source>
</evidence>
<evidence type="ECO:0000256" key="6">
    <source>
        <dbReference type="ARBA" id="ARBA00022692"/>
    </source>
</evidence>
<dbReference type="GO" id="GO:0016758">
    <property type="term" value="F:hexosyltransferase activity"/>
    <property type="evidence" value="ECO:0007669"/>
    <property type="project" value="InterPro"/>
</dbReference>
<feature type="non-terminal residue" evidence="13">
    <location>
        <position position="351"/>
    </location>
</feature>
<dbReference type="Gene3D" id="3.90.550.50">
    <property type="match status" value="1"/>
</dbReference>
<protein>
    <recommendedName>
        <fullName evidence="12">Hexosyltransferase</fullName>
        <ecNumber evidence="12">2.4.1.-</ecNumber>
    </recommendedName>
</protein>
<comment type="pathway">
    <text evidence="2">Protein modification; protein glycosylation.</text>
</comment>
<evidence type="ECO:0000256" key="9">
    <source>
        <dbReference type="ARBA" id="ARBA00023034"/>
    </source>
</evidence>
<evidence type="ECO:0000256" key="5">
    <source>
        <dbReference type="ARBA" id="ARBA00022679"/>
    </source>
</evidence>
<keyword evidence="6 12" id="KW-0812">Transmembrane</keyword>
<evidence type="ECO:0000256" key="2">
    <source>
        <dbReference type="ARBA" id="ARBA00004922"/>
    </source>
</evidence>
<evidence type="ECO:0000256" key="12">
    <source>
        <dbReference type="RuleBase" id="RU363063"/>
    </source>
</evidence>
<accession>A0AA38LFM6</accession>
<comment type="caution">
    <text evidence="13">The sequence shown here is derived from an EMBL/GenBank/DDBJ whole genome shotgun (WGS) entry which is preliminary data.</text>
</comment>
<keyword evidence="7 12" id="KW-0735">Signal-anchor</keyword>
<gene>
    <name evidence="13" type="ORF">KI387_017667</name>
</gene>
<comment type="cofactor">
    <cofactor evidence="12">
        <name>Mn(2+)</name>
        <dbReference type="ChEBI" id="CHEBI:29035"/>
    </cofactor>
</comment>
<keyword evidence="4 12" id="KW-0328">Glycosyltransferase</keyword>
<keyword evidence="14" id="KW-1185">Reference proteome</keyword>
<evidence type="ECO:0000256" key="10">
    <source>
        <dbReference type="ARBA" id="ARBA00023136"/>
    </source>
</evidence>
<dbReference type="Proteomes" id="UP000824469">
    <property type="component" value="Unassembled WGS sequence"/>
</dbReference>
<dbReference type="PANTHER" id="PTHR11214:SF351">
    <property type="entry name" value="BETA-1,3-GALACTOSYLTRANSFERASE PVG3"/>
    <property type="match status" value="1"/>
</dbReference>
<keyword evidence="9 12" id="KW-0333">Golgi apparatus</keyword>
<dbReference type="PANTHER" id="PTHR11214">
    <property type="entry name" value="BETA-1,3-N-ACETYLGLUCOSAMINYLTRANSFERASE"/>
    <property type="match status" value="1"/>
</dbReference>
<sequence>MKNKKDTRHPCSSSTPPTSIRKARLLCFLIVFILIIALLNISQFKHVLTSPSIFNGSNSSSLPFLLRTDENTHVSAQGTQIFINCTCPHHNPCTKGGDMTAIKADSDPDQLSILFGILTKPDLYERRHFLRMVYGIQSTAHARVDVKFVFCNLTENDQRILVSLEIMMYNDIIILNCEENMDKGKTHTYFSSLPKMGLHFDYVMKVDDDAYFRIDKLAESMKPLPRYDTYYGFVIPCDSMDPFGTHPFKSYMSGMGYALSWDLVEWIEGSSVEKNKTEGPEGLMVGMWLDEGNKAKNRFNNKPAMYDYPKANGKCSHDLIPDTIAVHRLKGRKEWFDVLKFFNFTPALKES</sequence>
<dbReference type="EC" id="2.4.1.-" evidence="12"/>
<dbReference type="InterPro" id="IPR002659">
    <property type="entry name" value="Glyco_trans_31"/>
</dbReference>
<comment type="similarity">
    <text evidence="3 12">Belongs to the glycosyltransferase 31 family.</text>
</comment>
<proteinExistence type="inferred from homology"/>
<feature type="transmembrane region" description="Helical" evidence="12">
    <location>
        <begin position="23"/>
        <end position="41"/>
    </location>
</feature>
<evidence type="ECO:0000256" key="1">
    <source>
        <dbReference type="ARBA" id="ARBA00004323"/>
    </source>
</evidence>
<organism evidence="13 14">
    <name type="scientific">Taxus chinensis</name>
    <name type="common">Chinese yew</name>
    <name type="synonym">Taxus wallichiana var. chinensis</name>
    <dbReference type="NCBI Taxonomy" id="29808"/>
    <lineage>
        <taxon>Eukaryota</taxon>
        <taxon>Viridiplantae</taxon>
        <taxon>Streptophyta</taxon>
        <taxon>Embryophyta</taxon>
        <taxon>Tracheophyta</taxon>
        <taxon>Spermatophyta</taxon>
        <taxon>Pinopsida</taxon>
        <taxon>Pinidae</taxon>
        <taxon>Conifers II</taxon>
        <taxon>Cupressales</taxon>
        <taxon>Taxaceae</taxon>
        <taxon>Taxus</taxon>
    </lineage>
</organism>
<dbReference type="OMA" id="APNPPYH"/>
<name>A0AA38LFM6_TAXCH</name>
<evidence type="ECO:0000256" key="8">
    <source>
        <dbReference type="ARBA" id="ARBA00022989"/>
    </source>
</evidence>
<keyword evidence="11 12" id="KW-0464">Manganese</keyword>
<evidence type="ECO:0000313" key="14">
    <source>
        <dbReference type="Proteomes" id="UP000824469"/>
    </source>
</evidence>
<keyword evidence="10 12" id="KW-0472">Membrane</keyword>
<evidence type="ECO:0000256" key="4">
    <source>
        <dbReference type="ARBA" id="ARBA00022676"/>
    </source>
</evidence>
<dbReference type="GO" id="GO:0000139">
    <property type="term" value="C:Golgi membrane"/>
    <property type="evidence" value="ECO:0007669"/>
    <property type="project" value="UniProtKB-SubCell"/>
</dbReference>
<dbReference type="FunFam" id="3.90.550.50:FF:000027">
    <property type="entry name" value="Hexosyltransferase"/>
    <property type="match status" value="1"/>
</dbReference>
<keyword evidence="8 12" id="KW-1133">Transmembrane helix</keyword>
<dbReference type="AlphaFoldDB" id="A0AA38LFM6"/>